<keyword evidence="2" id="KW-1185">Reference proteome</keyword>
<organism evidence="1 2">
    <name type="scientific">Donghicola eburneus</name>
    <dbReference type="NCBI Taxonomy" id="393278"/>
    <lineage>
        <taxon>Bacteria</taxon>
        <taxon>Pseudomonadati</taxon>
        <taxon>Pseudomonadota</taxon>
        <taxon>Alphaproteobacteria</taxon>
        <taxon>Rhodobacterales</taxon>
        <taxon>Roseobacteraceae</taxon>
        <taxon>Donghicola</taxon>
    </lineage>
</organism>
<dbReference type="AlphaFoldDB" id="A0A1M4N2L0"/>
<proteinExistence type="predicted"/>
<dbReference type="Proteomes" id="UP000184085">
    <property type="component" value="Unassembled WGS sequence"/>
</dbReference>
<evidence type="ECO:0000313" key="2">
    <source>
        <dbReference type="Proteomes" id="UP000184085"/>
    </source>
</evidence>
<name>A0A1M4N2L0_9RHOB</name>
<protein>
    <submittedName>
        <fullName evidence="1">Putative signal transduction histidine kinase</fullName>
    </submittedName>
</protein>
<keyword evidence="1" id="KW-0808">Transferase</keyword>
<dbReference type="RefSeq" id="WP_072706856.1">
    <property type="nucleotide sequence ID" value="NZ_FMJB01000055.1"/>
</dbReference>
<keyword evidence="1" id="KW-0418">Kinase</keyword>
<dbReference type="EMBL" id="FMJB01000055">
    <property type="protein sequence ID" value="SCM68214.1"/>
    <property type="molecule type" value="Genomic_DNA"/>
</dbReference>
<gene>
    <name evidence="1" type="ORF">KARMA_2429</name>
</gene>
<evidence type="ECO:0000313" key="1">
    <source>
        <dbReference type="EMBL" id="SCM68214.1"/>
    </source>
</evidence>
<dbReference type="GO" id="GO:0016301">
    <property type="term" value="F:kinase activity"/>
    <property type="evidence" value="ECO:0007669"/>
    <property type="project" value="UniProtKB-KW"/>
</dbReference>
<accession>A0A1M4N2L0</accession>
<reference evidence="2" key="1">
    <citation type="submission" date="2016-09" db="EMBL/GenBank/DDBJ databases">
        <authorList>
            <person name="Wibberg D."/>
        </authorList>
    </citation>
    <scope>NUCLEOTIDE SEQUENCE [LARGE SCALE GENOMIC DNA]</scope>
</reference>
<dbReference type="InterPro" id="IPR045616">
    <property type="entry name" value="DUF6446"/>
</dbReference>
<dbReference type="Pfam" id="PF20044">
    <property type="entry name" value="DUF6446"/>
    <property type="match status" value="1"/>
</dbReference>
<sequence length="177" mass="19125">MRAGQLLVGAIGVTAAVAGAALYYLQVYAYYEPVEASGTDDVTLTGIVSEAPESIVYDNFQAIDADSSPLRYRACFETPLSQSMLTETYQDYPKAEPLVGPGWFDCFDAKALGAALESGEALAFLGQRDFIYGIDRVVAVLPDGRGFVWHQMNHCGEVVYDGDPVPEDCPEPPKSVN</sequence>